<organism evidence="2 3">
    <name type="scientific">Morus notabilis</name>
    <dbReference type="NCBI Taxonomy" id="981085"/>
    <lineage>
        <taxon>Eukaryota</taxon>
        <taxon>Viridiplantae</taxon>
        <taxon>Streptophyta</taxon>
        <taxon>Embryophyta</taxon>
        <taxon>Tracheophyta</taxon>
        <taxon>Spermatophyta</taxon>
        <taxon>Magnoliopsida</taxon>
        <taxon>eudicotyledons</taxon>
        <taxon>Gunneridae</taxon>
        <taxon>Pentapetalae</taxon>
        <taxon>rosids</taxon>
        <taxon>fabids</taxon>
        <taxon>Rosales</taxon>
        <taxon>Moraceae</taxon>
        <taxon>Moreae</taxon>
        <taxon>Morus</taxon>
    </lineage>
</organism>
<name>W9QYC7_9ROSA</name>
<evidence type="ECO:0000313" key="3">
    <source>
        <dbReference type="Proteomes" id="UP000030645"/>
    </source>
</evidence>
<sequence>MVLSLAKFNSGPKPNQKAQTHIKSPTKEVQQESNKDHSRQANQLKKRGAESTQRRGFERIRKRRKTPKPTAAHEIRSNQPAQVHRTRMGGFRVRIFSVGLKPIRSPII</sequence>
<dbReference type="EMBL" id="KE344371">
    <property type="protein sequence ID" value="EXB59002.1"/>
    <property type="molecule type" value="Genomic_DNA"/>
</dbReference>
<evidence type="ECO:0000313" key="2">
    <source>
        <dbReference type="EMBL" id="EXB59002.1"/>
    </source>
</evidence>
<gene>
    <name evidence="2" type="ORF">L484_008242</name>
</gene>
<feature type="compositionally biased region" description="Basic and acidic residues" evidence="1">
    <location>
        <begin position="25"/>
        <end position="39"/>
    </location>
</feature>
<keyword evidence="3" id="KW-1185">Reference proteome</keyword>
<dbReference type="Proteomes" id="UP000030645">
    <property type="component" value="Unassembled WGS sequence"/>
</dbReference>
<accession>W9QYC7</accession>
<feature type="compositionally biased region" description="Polar residues" evidence="1">
    <location>
        <begin position="12"/>
        <end position="24"/>
    </location>
</feature>
<reference evidence="3" key="1">
    <citation type="submission" date="2013-01" db="EMBL/GenBank/DDBJ databases">
        <title>Draft Genome Sequence of a Mulberry Tree, Morus notabilis C.K. Schneid.</title>
        <authorList>
            <person name="He N."/>
            <person name="Zhao S."/>
        </authorList>
    </citation>
    <scope>NUCLEOTIDE SEQUENCE</scope>
</reference>
<evidence type="ECO:0000256" key="1">
    <source>
        <dbReference type="SAM" id="MobiDB-lite"/>
    </source>
</evidence>
<feature type="region of interest" description="Disordered" evidence="1">
    <location>
        <begin position="1"/>
        <end position="87"/>
    </location>
</feature>
<dbReference type="AlphaFoldDB" id="W9QYC7"/>
<feature type="compositionally biased region" description="Basic and acidic residues" evidence="1">
    <location>
        <begin position="47"/>
        <end position="59"/>
    </location>
</feature>
<protein>
    <submittedName>
        <fullName evidence="2">Uncharacterized protein</fullName>
    </submittedName>
</protein>
<proteinExistence type="predicted"/>